<dbReference type="InterPro" id="IPR010998">
    <property type="entry name" value="Integrase_recombinase_N"/>
</dbReference>
<dbReference type="InterPro" id="IPR013762">
    <property type="entry name" value="Integrase-like_cat_sf"/>
</dbReference>
<dbReference type="GO" id="GO:0006310">
    <property type="term" value="P:DNA recombination"/>
    <property type="evidence" value="ECO:0007669"/>
    <property type="project" value="UniProtKB-KW"/>
</dbReference>
<evidence type="ECO:0000256" key="2">
    <source>
        <dbReference type="ARBA" id="ARBA00022908"/>
    </source>
</evidence>
<evidence type="ECO:0000259" key="7">
    <source>
        <dbReference type="PROSITE" id="PS51900"/>
    </source>
</evidence>
<dbReference type="InterPro" id="IPR011010">
    <property type="entry name" value="DNA_brk_join_enz"/>
</dbReference>
<dbReference type="OrthoDB" id="1399884at2"/>
<dbReference type="EMBL" id="AMGM01000060">
    <property type="protein sequence ID" value="EKB48267.1"/>
    <property type="molecule type" value="Genomic_DNA"/>
</dbReference>
<dbReference type="InterPro" id="IPR004107">
    <property type="entry name" value="Integrase_SAM-like_N"/>
</dbReference>
<comment type="similarity">
    <text evidence="1">Belongs to the 'phage' integrase family.</text>
</comment>
<keyword evidence="3 5" id="KW-0238">DNA-binding</keyword>
<dbReference type="PROSITE" id="PS51898">
    <property type="entry name" value="TYR_RECOMBINASE"/>
    <property type="match status" value="1"/>
</dbReference>
<dbReference type="InterPro" id="IPR002104">
    <property type="entry name" value="Integrase_catalytic"/>
</dbReference>
<accession>K1L856</accession>
<dbReference type="PROSITE" id="PS51900">
    <property type="entry name" value="CB"/>
    <property type="match status" value="1"/>
</dbReference>
<dbReference type="PANTHER" id="PTHR30349">
    <property type="entry name" value="PHAGE INTEGRASE-RELATED"/>
    <property type="match status" value="1"/>
</dbReference>
<keyword evidence="2" id="KW-0229">DNA integration</keyword>
<dbReference type="RefSeq" id="WP_009186144.1">
    <property type="nucleotide sequence ID" value="NZ_AMGM01000060.1"/>
</dbReference>
<evidence type="ECO:0000256" key="4">
    <source>
        <dbReference type="ARBA" id="ARBA00023172"/>
    </source>
</evidence>
<dbReference type="PANTHER" id="PTHR30349:SF64">
    <property type="entry name" value="PROPHAGE INTEGRASE INTD-RELATED"/>
    <property type="match status" value="1"/>
</dbReference>
<dbReference type="InterPro" id="IPR050090">
    <property type="entry name" value="Tyrosine_recombinase_XerCD"/>
</dbReference>
<dbReference type="Pfam" id="PF13495">
    <property type="entry name" value="Phage_int_SAM_4"/>
    <property type="match status" value="1"/>
</dbReference>
<evidence type="ECO:0000256" key="3">
    <source>
        <dbReference type="ARBA" id="ARBA00023125"/>
    </source>
</evidence>
<dbReference type="CDD" id="cd01190">
    <property type="entry name" value="INT_StrepXerD_C_like"/>
    <property type="match status" value="1"/>
</dbReference>
<dbReference type="Pfam" id="PF00589">
    <property type="entry name" value="Phage_integrase"/>
    <property type="match status" value="1"/>
</dbReference>
<evidence type="ECO:0000256" key="1">
    <source>
        <dbReference type="ARBA" id="ARBA00008857"/>
    </source>
</evidence>
<dbReference type="SUPFAM" id="SSF56349">
    <property type="entry name" value="DNA breaking-rejoining enzymes"/>
    <property type="match status" value="1"/>
</dbReference>
<protein>
    <submittedName>
        <fullName evidence="8">Tyrosine recombinase XerD</fullName>
    </submittedName>
</protein>
<dbReference type="Gene3D" id="1.10.150.130">
    <property type="match status" value="1"/>
</dbReference>
<organism evidence="8 9">
    <name type="scientific">Cecembia lonarensis (strain CCUG 58316 / KCTC 22772 / LW9)</name>
    <dbReference type="NCBI Taxonomy" id="1225176"/>
    <lineage>
        <taxon>Bacteria</taxon>
        <taxon>Pseudomonadati</taxon>
        <taxon>Bacteroidota</taxon>
        <taxon>Cytophagia</taxon>
        <taxon>Cytophagales</taxon>
        <taxon>Cyclobacteriaceae</taxon>
        <taxon>Cecembia</taxon>
    </lineage>
</organism>
<dbReference type="Gene3D" id="1.10.443.10">
    <property type="entry name" value="Intergrase catalytic core"/>
    <property type="match status" value="1"/>
</dbReference>
<evidence type="ECO:0000256" key="5">
    <source>
        <dbReference type="PROSITE-ProRule" id="PRU01248"/>
    </source>
</evidence>
<dbReference type="GO" id="GO:0003677">
    <property type="term" value="F:DNA binding"/>
    <property type="evidence" value="ECO:0007669"/>
    <property type="project" value="UniProtKB-UniRule"/>
</dbReference>
<keyword evidence="4" id="KW-0233">DNA recombination</keyword>
<evidence type="ECO:0000313" key="9">
    <source>
        <dbReference type="Proteomes" id="UP000004478"/>
    </source>
</evidence>
<sequence>MKEKAEIERFILTEMQRLKYAEKSIGIYQNCIVKFSEFYRDKELENITFSEIKAFIKHLQADRLKVSASAINQYFHSLILLYNKLWNKEFDFDSIQRPDRKRSNPDILSPEEILKILDTTNNLKHKLLIAFAYSAGLELSEVKNLKLSDVDTLRNEVKIRDSSGRIKREAVLAKYVKSMLNQHIKTNKPEKYVFESGHTGKQYGDTTVRKILVNQVIKSGITKKVTFKTLKYSYIIHLQQLGYPLQFTLENLKMNSSHSLEFFTLIVNRDISKKPFSPLDKIILRTEVEHPINVEYFEQAILGVPDKDEADYLKEALICMNAGSLRAGIIFAWNAAVLNLRKKAFGHGKVTLNNALKKFKTNAKEIKKIEDFAYINDALLLQSLQELGIIDKGEKDSLEDCLDTRNKCGHPGKYRPKSLKAASIMEELITIVFK</sequence>
<evidence type="ECO:0000259" key="6">
    <source>
        <dbReference type="PROSITE" id="PS51898"/>
    </source>
</evidence>
<name>K1L856_CECL9</name>
<proteinExistence type="inferred from homology"/>
<feature type="domain" description="Tyr recombinase" evidence="6">
    <location>
        <begin position="103"/>
        <end position="276"/>
    </location>
</feature>
<dbReference type="AlphaFoldDB" id="K1L856"/>
<reference evidence="8 9" key="1">
    <citation type="journal article" date="2012" name="J. Bacteriol.">
        <title>Draft Genome Sequence of Cecembia lonarensis Strain LW9T, Isolated from Lonar Lake, a Haloalkaline Lake in India.</title>
        <authorList>
            <person name="Shivaji S."/>
            <person name="Ara S."/>
            <person name="Singh A."/>
            <person name="Pinnaka A.K."/>
        </authorList>
    </citation>
    <scope>NUCLEOTIDE SEQUENCE [LARGE SCALE GENOMIC DNA]</scope>
    <source>
        <strain evidence="8 9">LW9</strain>
    </source>
</reference>
<dbReference type="InterPro" id="IPR044068">
    <property type="entry name" value="CB"/>
</dbReference>
<gene>
    <name evidence="8" type="primary">xerD_3</name>
    <name evidence="8" type="ORF">B879_03125</name>
</gene>
<dbReference type="GO" id="GO:0015074">
    <property type="term" value="P:DNA integration"/>
    <property type="evidence" value="ECO:0007669"/>
    <property type="project" value="UniProtKB-KW"/>
</dbReference>
<comment type="caution">
    <text evidence="8">The sequence shown here is derived from an EMBL/GenBank/DDBJ whole genome shotgun (WGS) entry which is preliminary data.</text>
</comment>
<evidence type="ECO:0000313" key="8">
    <source>
        <dbReference type="EMBL" id="EKB48267.1"/>
    </source>
</evidence>
<keyword evidence="9" id="KW-1185">Reference proteome</keyword>
<feature type="domain" description="Core-binding (CB)" evidence="7">
    <location>
        <begin position="1"/>
        <end position="86"/>
    </location>
</feature>
<dbReference type="Proteomes" id="UP000004478">
    <property type="component" value="Unassembled WGS sequence"/>
</dbReference>